<reference evidence="2 3" key="1">
    <citation type="submission" date="2020-08" db="EMBL/GenBank/DDBJ databases">
        <title>Sequencing the genomes of 1000 actinobacteria strains.</title>
        <authorList>
            <person name="Klenk H.-P."/>
        </authorList>
    </citation>
    <scope>NUCLEOTIDE SEQUENCE [LARGE SCALE GENOMIC DNA]</scope>
    <source>
        <strain evidence="2 3">DSM 22826</strain>
    </source>
</reference>
<dbReference type="SUPFAM" id="SSF48264">
    <property type="entry name" value="Cytochrome P450"/>
    <property type="match status" value="1"/>
</dbReference>
<evidence type="ECO:0000256" key="1">
    <source>
        <dbReference type="SAM" id="Phobius"/>
    </source>
</evidence>
<gene>
    <name evidence="2" type="ORF">E9229_000280</name>
</gene>
<dbReference type="InterPro" id="IPR031596">
    <property type="entry name" value="MaAIMP_sms"/>
</dbReference>
<name>A0A839QD72_9MICC</name>
<dbReference type="AlphaFoldDB" id="A0A839QD72"/>
<keyword evidence="1" id="KW-1133">Transmembrane helix</keyword>
<evidence type="ECO:0000313" key="3">
    <source>
        <dbReference type="Proteomes" id="UP000523000"/>
    </source>
</evidence>
<keyword evidence="3" id="KW-1185">Reference proteome</keyword>
<proteinExistence type="predicted"/>
<dbReference type="RefSeq" id="WP_183509463.1">
    <property type="nucleotide sequence ID" value="NZ_BAABGK010000106.1"/>
</dbReference>
<evidence type="ECO:0008006" key="4">
    <source>
        <dbReference type="Google" id="ProtNLM"/>
    </source>
</evidence>
<comment type="caution">
    <text evidence="2">The sequence shown here is derived from an EMBL/GenBank/DDBJ whole genome shotgun (WGS) entry which is preliminary data.</text>
</comment>
<protein>
    <recommendedName>
        <fullName evidence="4">Methionine/alanine import family NSS transporter small subunit</fullName>
    </recommendedName>
</protein>
<organism evidence="2 3">
    <name type="scientific">Paeniglutamicibacter cryotolerans</name>
    <dbReference type="NCBI Taxonomy" id="670079"/>
    <lineage>
        <taxon>Bacteria</taxon>
        <taxon>Bacillati</taxon>
        <taxon>Actinomycetota</taxon>
        <taxon>Actinomycetes</taxon>
        <taxon>Micrococcales</taxon>
        <taxon>Micrococcaceae</taxon>
        <taxon>Paeniglutamicibacter</taxon>
    </lineage>
</organism>
<dbReference type="InterPro" id="IPR036396">
    <property type="entry name" value="Cyt_P450_sf"/>
</dbReference>
<dbReference type="Pfam" id="PF16951">
    <property type="entry name" value="MaAIMP_sms"/>
    <property type="match status" value="1"/>
</dbReference>
<evidence type="ECO:0000313" key="2">
    <source>
        <dbReference type="EMBL" id="MBB2994089.1"/>
    </source>
</evidence>
<sequence>MTPVAITMMIIAMVTVWGGLGLAMWNLSRHPEDEEQLPEEMPHEL</sequence>
<feature type="transmembrane region" description="Helical" evidence="1">
    <location>
        <begin position="6"/>
        <end position="27"/>
    </location>
</feature>
<accession>A0A839QD72</accession>
<keyword evidence="1" id="KW-0472">Membrane</keyword>
<dbReference type="GO" id="GO:0005506">
    <property type="term" value="F:iron ion binding"/>
    <property type="evidence" value="ECO:0007669"/>
    <property type="project" value="InterPro"/>
</dbReference>
<keyword evidence="1" id="KW-0812">Transmembrane</keyword>
<dbReference type="Proteomes" id="UP000523000">
    <property type="component" value="Unassembled WGS sequence"/>
</dbReference>
<dbReference type="GO" id="GO:0004497">
    <property type="term" value="F:monooxygenase activity"/>
    <property type="evidence" value="ECO:0007669"/>
    <property type="project" value="InterPro"/>
</dbReference>
<dbReference type="EMBL" id="JACHVS010000001">
    <property type="protein sequence ID" value="MBB2994089.1"/>
    <property type="molecule type" value="Genomic_DNA"/>
</dbReference>
<dbReference type="GO" id="GO:0016705">
    <property type="term" value="F:oxidoreductase activity, acting on paired donors, with incorporation or reduction of molecular oxygen"/>
    <property type="evidence" value="ECO:0007669"/>
    <property type="project" value="InterPro"/>
</dbReference>
<dbReference type="GO" id="GO:0020037">
    <property type="term" value="F:heme binding"/>
    <property type="evidence" value="ECO:0007669"/>
    <property type="project" value="InterPro"/>
</dbReference>
<dbReference type="NCBIfam" id="NF033493">
    <property type="entry name" value="MetS_like_NSS"/>
    <property type="match status" value="1"/>
</dbReference>